<evidence type="ECO:0000313" key="13">
    <source>
        <dbReference type="EMBL" id="CAJ1060251.1"/>
    </source>
</evidence>
<evidence type="ECO:0000256" key="11">
    <source>
        <dbReference type="SAM" id="SignalP"/>
    </source>
</evidence>
<sequence>MTPNCKLALLILALTLDGQVHTGKIIHGNKVAPHQRPYMVFVENHKHGQSKTSCSGFLLDESFVMTAAHCHAHSHTVIMGSHRISENAEVMNVEKAFPHPGFNITDCSDDLLLLKLSCKATFSKNVGPIDLATDNGGSLPQSCSVSGWGSTSQNNGYASRVLMEANVTIIESDKCQKAKSYCSEGETGPASGDSGGPLVCEDGKAYGVVSSTKTTTDGQLIKSYVKISDYRSWIDMIMNNTGKP</sequence>
<comment type="catalytic activity">
    <reaction evidence="8">
        <text>Preferential cleavage: Arg-|-Xaa, Lys-|-Xaa.</text>
        <dbReference type="EC" id="3.4.21.4"/>
    </reaction>
</comment>
<dbReference type="GO" id="GO:0004252">
    <property type="term" value="F:serine-type endopeptidase activity"/>
    <property type="evidence" value="ECO:0007669"/>
    <property type="project" value="UniProtKB-EC"/>
</dbReference>
<dbReference type="PROSITE" id="PS00135">
    <property type="entry name" value="TRYPSIN_SER"/>
    <property type="match status" value="1"/>
</dbReference>
<keyword evidence="3 11" id="KW-0732">Signal</keyword>
<comment type="subcellular location">
    <subcellularLocation>
        <location evidence="1">Secreted</location>
        <location evidence="1">Extracellular space</location>
    </subcellularLocation>
</comment>
<proteinExistence type="predicted"/>
<dbReference type="PRINTS" id="PR00722">
    <property type="entry name" value="CHYMOTRYPSIN"/>
</dbReference>
<evidence type="ECO:0000313" key="14">
    <source>
        <dbReference type="Proteomes" id="UP001178508"/>
    </source>
</evidence>
<dbReference type="Gene3D" id="2.40.10.10">
    <property type="entry name" value="Trypsin-like serine proteases"/>
    <property type="match status" value="1"/>
</dbReference>
<evidence type="ECO:0000256" key="5">
    <source>
        <dbReference type="ARBA" id="ARBA00022825"/>
    </source>
</evidence>
<dbReference type="EC" id="3.4.21.4" evidence="9"/>
<keyword evidence="14" id="KW-1185">Reference proteome</keyword>
<evidence type="ECO:0000256" key="3">
    <source>
        <dbReference type="ARBA" id="ARBA00022729"/>
    </source>
</evidence>
<evidence type="ECO:0000256" key="1">
    <source>
        <dbReference type="ARBA" id="ARBA00004239"/>
    </source>
</evidence>
<keyword evidence="2 10" id="KW-0645">Protease</keyword>
<evidence type="ECO:0000256" key="8">
    <source>
        <dbReference type="ARBA" id="ARBA00036320"/>
    </source>
</evidence>
<dbReference type="InterPro" id="IPR043504">
    <property type="entry name" value="Peptidase_S1_PA_chymotrypsin"/>
</dbReference>
<dbReference type="CDD" id="cd00190">
    <property type="entry name" value="Tryp_SPc"/>
    <property type="match status" value="1"/>
</dbReference>
<feature type="chain" id="PRO_5043684777" description="trypsin" evidence="11">
    <location>
        <begin position="23"/>
        <end position="244"/>
    </location>
</feature>
<protein>
    <recommendedName>
        <fullName evidence="9">trypsin</fullName>
        <ecNumber evidence="9">3.4.21.4</ecNumber>
    </recommendedName>
</protein>
<dbReference type="InterPro" id="IPR033116">
    <property type="entry name" value="TRYPSIN_SER"/>
</dbReference>
<evidence type="ECO:0000256" key="7">
    <source>
        <dbReference type="ARBA" id="ARBA00023157"/>
    </source>
</evidence>
<dbReference type="EMBL" id="OY660870">
    <property type="protein sequence ID" value="CAJ1060251.1"/>
    <property type="molecule type" value="Genomic_DNA"/>
</dbReference>
<evidence type="ECO:0000256" key="9">
    <source>
        <dbReference type="ARBA" id="ARBA00038868"/>
    </source>
</evidence>
<keyword evidence="6" id="KW-0865">Zymogen</keyword>
<dbReference type="PANTHER" id="PTHR24271:SF81">
    <property type="entry name" value="GRANZYME B"/>
    <property type="match status" value="1"/>
</dbReference>
<dbReference type="InterPro" id="IPR001314">
    <property type="entry name" value="Peptidase_S1A"/>
</dbReference>
<dbReference type="FunFam" id="2.40.10.10:FF:000005">
    <property type="entry name" value="Serine protease 37"/>
    <property type="match status" value="1"/>
</dbReference>
<feature type="domain" description="Peptidase S1" evidence="12">
    <location>
        <begin position="25"/>
        <end position="239"/>
    </location>
</feature>
<dbReference type="InterPro" id="IPR001254">
    <property type="entry name" value="Trypsin_dom"/>
</dbReference>
<evidence type="ECO:0000256" key="4">
    <source>
        <dbReference type="ARBA" id="ARBA00022801"/>
    </source>
</evidence>
<keyword evidence="5 10" id="KW-0720">Serine protease</keyword>
<dbReference type="SUPFAM" id="SSF50494">
    <property type="entry name" value="Trypsin-like serine proteases"/>
    <property type="match status" value="1"/>
</dbReference>
<accession>A0AAV1FH10</accession>
<dbReference type="AlphaFoldDB" id="A0AAV1FH10"/>
<gene>
    <name evidence="13" type="ORF">XNOV1_A012165</name>
</gene>
<dbReference type="Pfam" id="PF00089">
    <property type="entry name" value="Trypsin"/>
    <property type="match status" value="1"/>
</dbReference>
<organism evidence="13 14">
    <name type="scientific">Xyrichtys novacula</name>
    <name type="common">Pearly razorfish</name>
    <name type="synonym">Hemipteronotus novacula</name>
    <dbReference type="NCBI Taxonomy" id="13765"/>
    <lineage>
        <taxon>Eukaryota</taxon>
        <taxon>Metazoa</taxon>
        <taxon>Chordata</taxon>
        <taxon>Craniata</taxon>
        <taxon>Vertebrata</taxon>
        <taxon>Euteleostomi</taxon>
        <taxon>Actinopterygii</taxon>
        <taxon>Neopterygii</taxon>
        <taxon>Teleostei</taxon>
        <taxon>Neoteleostei</taxon>
        <taxon>Acanthomorphata</taxon>
        <taxon>Eupercaria</taxon>
        <taxon>Labriformes</taxon>
        <taxon>Labridae</taxon>
        <taxon>Xyrichtys</taxon>
    </lineage>
</organism>
<evidence type="ECO:0000256" key="2">
    <source>
        <dbReference type="ARBA" id="ARBA00022670"/>
    </source>
</evidence>
<feature type="signal peptide" evidence="11">
    <location>
        <begin position="1"/>
        <end position="22"/>
    </location>
</feature>
<keyword evidence="7" id="KW-1015">Disulfide bond</keyword>
<dbReference type="GO" id="GO:0006508">
    <property type="term" value="P:proteolysis"/>
    <property type="evidence" value="ECO:0007669"/>
    <property type="project" value="UniProtKB-KW"/>
</dbReference>
<evidence type="ECO:0000259" key="12">
    <source>
        <dbReference type="PROSITE" id="PS50240"/>
    </source>
</evidence>
<name>A0AAV1FH10_XYRNO</name>
<evidence type="ECO:0000256" key="6">
    <source>
        <dbReference type="ARBA" id="ARBA00023145"/>
    </source>
</evidence>
<dbReference type="InterPro" id="IPR018114">
    <property type="entry name" value="TRYPSIN_HIS"/>
</dbReference>
<dbReference type="SMART" id="SM00020">
    <property type="entry name" value="Tryp_SPc"/>
    <property type="match status" value="1"/>
</dbReference>
<dbReference type="PROSITE" id="PS50240">
    <property type="entry name" value="TRYPSIN_DOM"/>
    <property type="match status" value="1"/>
</dbReference>
<dbReference type="GO" id="GO:0005576">
    <property type="term" value="C:extracellular region"/>
    <property type="evidence" value="ECO:0007669"/>
    <property type="project" value="UniProtKB-SubCell"/>
</dbReference>
<dbReference type="PANTHER" id="PTHR24271">
    <property type="entry name" value="KALLIKREIN-RELATED"/>
    <property type="match status" value="1"/>
</dbReference>
<keyword evidence="4 10" id="KW-0378">Hydrolase</keyword>
<reference evidence="13" key="1">
    <citation type="submission" date="2023-08" db="EMBL/GenBank/DDBJ databases">
        <authorList>
            <person name="Alioto T."/>
            <person name="Alioto T."/>
            <person name="Gomez Garrido J."/>
        </authorList>
    </citation>
    <scope>NUCLEOTIDE SEQUENCE</scope>
</reference>
<evidence type="ECO:0000256" key="10">
    <source>
        <dbReference type="RuleBase" id="RU363034"/>
    </source>
</evidence>
<dbReference type="InterPro" id="IPR009003">
    <property type="entry name" value="Peptidase_S1_PA"/>
</dbReference>
<dbReference type="Proteomes" id="UP001178508">
    <property type="component" value="Chromosome 7"/>
</dbReference>
<dbReference type="PROSITE" id="PS00134">
    <property type="entry name" value="TRYPSIN_HIS"/>
    <property type="match status" value="1"/>
</dbReference>